<organism evidence="6 7">
    <name type="scientific">Caldimonas brevitalea</name>
    <dbReference type="NCBI Taxonomy" id="413882"/>
    <lineage>
        <taxon>Bacteria</taxon>
        <taxon>Pseudomonadati</taxon>
        <taxon>Pseudomonadota</taxon>
        <taxon>Betaproteobacteria</taxon>
        <taxon>Burkholderiales</taxon>
        <taxon>Sphaerotilaceae</taxon>
        <taxon>Caldimonas</taxon>
    </lineage>
</organism>
<feature type="transmembrane region" description="Helical" evidence="5">
    <location>
        <begin position="49"/>
        <end position="67"/>
    </location>
</feature>
<dbReference type="EMBL" id="CP011371">
    <property type="protein sequence ID" value="AKJ27013.1"/>
    <property type="molecule type" value="Genomic_DNA"/>
</dbReference>
<comment type="caution">
    <text evidence="5">Lacks conserved residue(s) required for the propagation of feature annotation.</text>
</comment>
<dbReference type="Proteomes" id="UP000035352">
    <property type="component" value="Chromosome"/>
</dbReference>
<name>A0A0G3BGB7_9BURK</name>
<keyword evidence="2 5" id="KW-0812">Transmembrane</keyword>
<dbReference type="KEGG" id="pbh:AAW51_0322"/>
<dbReference type="Pfam" id="PF07043">
    <property type="entry name" value="DUF1328"/>
    <property type="match status" value="1"/>
</dbReference>
<feature type="transmembrane region" description="Helical" evidence="5">
    <location>
        <begin position="18"/>
        <end position="42"/>
    </location>
</feature>
<sequence length="71" mass="7535">MSFHQGIEPETQEEVSMLYYAAVFFVIALVAALFGFGGIAAGAAGIAKILFFVFVALTVISFLIGLFKRGG</sequence>
<dbReference type="InterPro" id="IPR009760">
    <property type="entry name" value="DUF1328"/>
</dbReference>
<evidence type="ECO:0000256" key="1">
    <source>
        <dbReference type="ARBA" id="ARBA00022475"/>
    </source>
</evidence>
<dbReference type="STRING" id="413882.AAW51_0322"/>
<evidence type="ECO:0000256" key="4">
    <source>
        <dbReference type="ARBA" id="ARBA00023136"/>
    </source>
</evidence>
<evidence type="ECO:0000313" key="7">
    <source>
        <dbReference type="Proteomes" id="UP000035352"/>
    </source>
</evidence>
<proteinExistence type="inferred from homology"/>
<protein>
    <recommendedName>
        <fullName evidence="5">UPF0391 membrane protein AAW51_0322</fullName>
    </recommendedName>
</protein>
<dbReference type="NCBIfam" id="NF010226">
    <property type="entry name" value="PRK13682.1-1"/>
    <property type="match status" value="1"/>
</dbReference>
<keyword evidence="3 5" id="KW-1133">Transmembrane helix</keyword>
<gene>
    <name evidence="6" type="ORF">AAW51_0322</name>
</gene>
<evidence type="ECO:0000256" key="5">
    <source>
        <dbReference type="HAMAP-Rule" id="MF_01361"/>
    </source>
</evidence>
<dbReference type="AlphaFoldDB" id="A0A0G3BGB7"/>
<evidence type="ECO:0000313" key="6">
    <source>
        <dbReference type="EMBL" id="AKJ27013.1"/>
    </source>
</evidence>
<comment type="similarity">
    <text evidence="5">Belongs to the UPF0391 family.</text>
</comment>
<dbReference type="HAMAP" id="MF_01361">
    <property type="entry name" value="UPF0391"/>
    <property type="match status" value="1"/>
</dbReference>
<accession>A0A0G3BGB7</accession>
<evidence type="ECO:0000256" key="3">
    <source>
        <dbReference type="ARBA" id="ARBA00022989"/>
    </source>
</evidence>
<keyword evidence="1 5" id="KW-1003">Cell membrane</keyword>
<keyword evidence="4 5" id="KW-0472">Membrane</keyword>
<dbReference type="GO" id="GO:0005886">
    <property type="term" value="C:plasma membrane"/>
    <property type="evidence" value="ECO:0007669"/>
    <property type="project" value="UniProtKB-UniRule"/>
</dbReference>
<reference evidence="6 7" key="1">
    <citation type="submission" date="2015-05" db="EMBL/GenBank/DDBJ databases">
        <authorList>
            <person name="Tang B."/>
            <person name="Yu Y."/>
        </authorList>
    </citation>
    <scope>NUCLEOTIDE SEQUENCE [LARGE SCALE GENOMIC DNA]</scope>
    <source>
        <strain evidence="6 7">DSM 7029</strain>
    </source>
</reference>
<keyword evidence="7" id="KW-1185">Reference proteome</keyword>
<evidence type="ECO:0000256" key="2">
    <source>
        <dbReference type="ARBA" id="ARBA00022692"/>
    </source>
</evidence>
<dbReference type="NCBIfam" id="NF010229">
    <property type="entry name" value="PRK13682.1-4"/>
    <property type="match status" value="1"/>
</dbReference>